<dbReference type="NCBIfam" id="TIGR00150">
    <property type="entry name" value="T6A_YjeE"/>
    <property type="match status" value="1"/>
</dbReference>
<organism evidence="11">
    <name type="scientific">Desulfurivibrio alkaliphilus</name>
    <dbReference type="NCBI Taxonomy" id="427923"/>
    <lineage>
        <taxon>Bacteria</taxon>
        <taxon>Pseudomonadati</taxon>
        <taxon>Thermodesulfobacteriota</taxon>
        <taxon>Desulfobulbia</taxon>
        <taxon>Desulfobulbales</taxon>
        <taxon>Desulfobulbaceae</taxon>
        <taxon>Desulfurivibrio</taxon>
    </lineage>
</organism>
<evidence type="ECO:0000256" key="9">
    <source>
        <dbReference type="ARBA" id="ARBA00022842"/>
    </source>
</evidence>
<proteinExistence type="inferred from homology"/>
<sequence length="158" mass="16945">MLVLEPADLAGLNDLGRSLGELALPGDVITLEGPLGVGKTTLTQAIAAGLAVPSDQFVTSPTFGIIHEHQGRLPLYHLDLYRLGGGEEELLELGIEEYLYGEGICVIEWPGRLGGLIPKRRLEMELEFHGESGRRLTLTAHGGSWPSRLAGLRGGGKR</sequence>
<dbReference type="PANTHER" id="PTHR33540">
    <property type="entry name" value="TRNA THREONYLCARBAMOYLADENOSINE BIOSYNTHESIS PROTEIN TSAE"/>
    <property type="match status" value="1"/>
</dbReference>
<keyword evidence="7" id="KW-0547">Nucleotide-binding</keyword>
<dbReference type="GO" id="GO:0005737">
    <property type="term" value="C:cytoplasm"/>
    <property type="evidence" value="ECO:0007669"/>
    <property type="project" value="UniProtKB-SubCell"/>
</dbReference>
<evidence type="ECO:0000256" key="7">
    <source>
        <dbReference type="ARBA" id="ARBA00022741"/>
    </source>
</evidence>
<evidence type="ECO:0000256" key="4">
    <source>
        <dbReference type="ARBA" id="ARBA00022490"/>
    </source>
</evidence>
<dbReference type="GO" id="GO:0046872">
    <property type="term" value="F:metal ion binding"/>
    <property type="evidence" value="ECO:0007669"/>
    <property type="project" value="UniProtKB-KW"/>
</dbReference>
<dbReference type="GO" id="GO:0005524">
    <property type="term" value="F:ATP binding"/>
    <property type="evidence" value="ECO:0007669"/>
    <property type="project" value="UniProtKB-KW"/>
</dbReference>
<dbReference type="GO" id="GO:0002949">
    <property type="term" value="P:tRNA threonylcarbamoyladenosine modification"/>
    <property type="evidence" value="ECO:0007669"/>
    <property type="project" value="InterPro"/>
</dbReference>
<dbReference type="InterPro" id="IPR027417">
    <property type="entry name" value="P-loop_NTPase"/>
</dbReference>
<evidence type="ECO:0000256" key="3">
    <source>
        <dbReference type="ARBA" id="ARBA00019010"/>
    </source>
</evidence>
<dbReference type="AlphaFoldDB" id="A0A7C2XY29"/>
<dbReference type="EMBL" id="DSDS01000004">
    <property type="protein sequence ID" value="HET97119.1"/>
    <property type="molecule type" value="Genomic_DNA"/>
</dbReference>
<keyword evidence="8" id="KW-0067">ATP-binding</keyword>
<evidence type="ECO:0000313" key="11">
    <source>
        <dbReference type="EMBL" id="HET97119.1"/>
    </source>
</evidence>
<dbReference type="SUPFAM" id="SSF52540">
    <property type="entry name" value="P-loop containing nucleoside triphosphate hydrolases"/>
    <property type="match status" value="1"/>
</dbReference>
<name>A0A7C2XY29_9BACT</name>
<dbReference type="Gene3D" id="3.40.50.300">
    <property type="entry name" value="P-loop containing nucleotide triphosphate hydrolases"/>
    <property type="match status" value="1"/>
</dbReference>
<evidence type="ECO:0000256" key="2">
    <source>
        <dbReference type="ARBA" id="ARBA00007599"/>
    </source>
</evidence>
<keyword evidence="4" id="KW-0963">Cytoplasm</keyword>
<comment type="similarity">
    <text evidence="2">Belongs to the TsaE family.</text>
</comment>
<protein>
    <recommendedName>
        <fullName evidence="3">tRNA threonylcarbamoyladenosine biosynthesis protein TsaE</fullName>
    </recommendedName>
    <alternativeName>
        <fullName evidence="10">t(6)A37 threonylcarbamoyladenosine biosynthesis protein TsaE</fullName>
    </alternativeName>
</protein>
<gene>
    <name evidence="11" type="primary">tsaE</name>
    <name evidence="11" type="ORF">ENN98_00135</name>
</gene>
<keyword evidence="5" id="KW-0819">tRNA processing</keyword>
<dbReference type="InterPro" id="IPR003442">
    <property type="entry name" value="T6A_TsaE"/>
</dbReference>
<evidence type="ECO:0000256" key="5">
    <source>
        <dbReference type="ARBA" id="ARBA00022694"/>
    </source>
</evidence>
<comment type="subcellular location">
    <subcellularLocation>
        <location evidence="1">Cytoplasm</location>
    </subcellularLocation>
</comment>
<reference evidence="11" key="1">
    <citation type="journal article" date="2020" name="mSystems">
        <title>Genome- and Community-Level Interaction Insights into Carbon Utilization and Element Cycling Functions of Hydrothermarchaeota in Hydrothermal Sediment.</title>
        <authorList>
            <person name="Zhou Z."/>
            <person name="Liu Y."/>
            <person name="Xu W."/>
            <person name="Pan J."/>
            <person name="Luo Z.H."/>
            <person name="Li M."/>
        </authorList>
    </citation>
    <scope>NUCLEOTIDE SEQUENCE [LARGE SCALE GENOMIC DNA]</scope>
    <source>
        <strain evidence="11">SpSt-1224</strain>
    </source>
</reference>
<evidence type="ECO:0000256" key="8">
    <source>
        <dbReference type="ARBA" id="ARBA00022840"/>
    </source>
</evidence>
<dbReference type="PANTHER" id="PTHR33540:SF2">
    <property type="entry name" value="TRNA THREONYLCARBAMOYLADENOSINE BIOSYNTHESIS PROTEIN TSAE"/>
    <property type="match status" value="1"/>
</dbReference>
<accession>A0A7C2XY29</accession>
<dbReference type="Pfam" id="PF02367">
    <property type="entry name" value="TsaE"/>
    <property type="match status" value="1"/>
</dbReference>
<keyword evidence="9" id="KW-0460">Magnesium</keyword>
<evidence type="ECO:0000256" key="6">
    <source>
        <dbReference type="ARBA" id="ARBA00022723"/>
    </source>
</evidence>
<keyword evidence="6" id="KW-0479">Metal-binding</keyword>
<comment type="caution">
    <text evidence="11">The sequence shown here is derived from an EMBL/GenBank/DDBJ whole genome shotgun (WGS) entry which is preliminary data.</text>
</comment>
<evidence type="ECO:0000256" key="10">
    <source>
        <dbReference type="ARBA" id="ARBA00032441"/>
    </source>
</evidence>
<dbReference type="Proteomes" id="UP000885986">
    <property type="component" value="Unassembled WGS sequence"/>
</dbReference>
<evidence type="ECO:0000256" key="1">
    <source>
        <dbReference type="ARBA" id="ARBA00004496"/>
    </source>
</evidence>